<evidence type="ECO:0000256" key="2">
    <source>
        <dbReference type="ARBA" id="ARBA00022475"/>
    </source>
</evidence>
<feature type="transmembrane region" description="Helical" evidence="6">
    <location>
        <begin position="87"/>
        <end position="106"/>
    </location>
</feature>
<proteinExistence type="predicted"/>
<reference evidence="7 8" key="1">
    <citation type="submission" date="2018-06" db="EMBL/GenBank/DDBJ databases">
        <authorList>
            <consortium name="Pathogen Informatics"/>
            <person name="Doyle S."/>
        </authorList>
    </citation>
    <scope>NUCLEOTIDE SEQUENCE [LARGE SCALE GENOMIC DNA]</scope>
    <source>
        <strain evidence="7 8">NCTC13163</strain>
    </source>
</reference>
<evidence type="ECO:0000313" key="7">
    <source>
        <dbReference type="EMBL" id="STO08570.1"/>
    </source>
</evidence>
<feature type="transmembrane region" description="Helical" evidence="6">
    <location>
        <begin position="126"/>
        <end position="145"/>
    </location>
</feature>
<feature type="transmembrane region" description="Helical" evidence="6">
    <location>
        <begin position="15"/>
        <end position="36"/>
    </location>
</feature>
<feature type="transmembrane region" description="Helical" evidence="6">
    <location>
        <begin position="266"/>
        <end position="284"/>
    </location>
</feature>
<name>A0A377FUT2_9BACL</name>
<dbReference type="OrthoDB" id="128422at2"/>
<dbReference type="AlphaFoldDB" id="A0A377FUT2"/>
<keyword evidence="3 6" id="KW-0812">Transmembrane</keyword>
<evidence type="ECO:0000256" key="1">
    <source>
        <dbReference type="ARBA" id="ARBA00004651"/>
    </source>
</evidence>
<dbReference type="Proteomes" id="UP000254060">
    <property type="component" value="Unassembled WGS sequence"/>
</dbReference>
<dbReference type="Pfam" id="PF09678">
    <property type="entry name" value="Caa3_CtaG"/>
    <property type="match status" value="1"/>
</dbReference>
<evidence type="ECO:0000256" key="3">
    <source>
        <dbReference type="ARBA" id="ARBA00022692"/>
    </source>
</evidence>
<feature type="transmembrane region" description="Helical" evidence="6">
    <location>
        <begin position="157"/>
        <end position="179"/>
    </location>
</feature>
<evidence type="ECO:0000256" key="6">
    <source>
        <dbReference type="SAM" id="Phobius"/>
    </source>
</evidence>
<organism evidence="7 8">
    <name type="scientific">Exiguobacterium aurantiacum</name>
    <dbReference type="NCBI Taxonomy" id="33987"/>
    <lineage>
        <taxon>Bacteria</taxon>
        <taxon>Bacillati</taxon>
        <taxon>Bacillota</taxon>
        <taxon>Bacilli</taxon>
        <taxon>Bacillales</taxon>
        <taxon>Bacillales Family XII. Incertae Sedis</taxon>
        <taxon>Exiguobacterium</taxon>
    </lineage>
</organism>
<feature type="transmembrane region" description="Helical" evidence="6">
    <location>
        <begin position="57"/>
        <end position="81"/>
    </location>
</feature>
<dbReference type="GO" id="GO:0005886">
    <property type="term" value="C:plasma membrane"/>
    <property type="evidence" value="ECO:0007669"/>
    <property type="project" value="UniProtKB-SubCell"/>
</dbReference>
<dbReference type="RefSeq" id="WP_024370004.1">
    <property type="nucleotide sequence ID" value="NZ_UGGP01000001.1"/>
</dbReference>
<feature type="transmembrane region" description="Helical" evidence="6">
    <location>
        <begin position="191"/>
        <end position="210"/>
    </location>
</feature>
<evidence type="ECO:0000256" key="4">
    <source>
        <dbReference type="ARBA" id="ARBA00022989"/>
    </source>
</evidence>
<dbReference type="EMBL" id="UGGP01000001">
    <property type="protein sequence ID" value="STO08570.1"/>
    <property type="molecule type" value="Genomic_DNA"/>
</dbReference>
<keyword evidence="4 6" id="KW-1133">Transmembrane helix</keyword>
<keyword evidence="5 6" id="KW-0472">Membrane</keyword>
<comment type="subcellular location">
    <subcellularLocation>
        <location evidence="1">Cell membrane</location>
        <topology evidence="1">Multi-pass membrane protein</topology>
    </subcellularLocation>
</comment>
<sequence length="307" mass="35148">MLWNISELLRQFDWITLWSPLFGLLMVGLYVLYAVVTEKMAKRGYESTTLLQKFSMLFAIVLYYIGFGSPVDVFAHIIFSVHMFQMVLVYVLAPALVVYGLPYWVFEKLFSYKVIGPTFRFMTKPLIALILFNALFTLYHMPFIFDYVLTNYGVHRVFHGALVVFSLTMWYPVIAPFISEEEEGLSDLKRMVYIIANGVLLTPACALIIFSHNILYDAYTDVETFATVLGYCMPNGDVSGLDLNALMGATNSALEDQRFGGVLMKLGQELVYGFFFGWTFFGWVRRTKSLALEEGMSFSPQEQQEKK</sequence>
<gene>
    <name evidence="7" type="ORF">NCTC13163_01943</name>
</gene>
<protein>
    <submittedName>
        <fullName evidence="7">Cytochrome c oxidase assembly factor CtaG</fullName>
    </submittedName>
</protein>
<keyword evidence="2" id="KW-1003">Cell membrane</keyword>
<dbReference type="STRING" id="1397694.GCA_000702585_02436"/>
<evidence type="ECO:0000256" key="5">
    <source>
        <dbReference type="ARBA" id="ARBA00023136"/>
    </source>
</evidence>
<accession>A0A377FUT2</accession>
<dbReference type="InterPro" id="IPR019108">
    <property type="entry name" value="Caa3_assmbl_CtaG-rel"/>
</dbReference>
<evidence type="ECO:0000313" key="8">
    <source>
        <dbReference type="Proteomes" id="UP000254060"/>
    </source>
</evidence>